<reference evidence="2 3" key="1">
    <citation type="submission" date="2019-06" db="EMBL/GenBank/DDBJ databases">
        <title>Whole genome shotgun sequence of Vibrio comitans NBRC 102076.</title>
        <authorList>
            <person name="Hosoyama A."/>
            <person name="Uohara A."/>
            <person name="Ohji S."/>
            <person name="Ichikawa N."/>
        </authorList>
    </citation>
    <scope>NUCLEOTIDE SEQUENCE [LARGE SCALE GENOMIC DNA]</scope>
    <source>
        <strain evidence="2 3">NBRC 102076</strain>
    </source>
</reference>
<dbReference type="Proteomes" id="UP000318242">
    <property type="component" value="Unassembled WGS sequence"/>
</dbReference>
<dbReference type="PROSITE" id="PS51257">
    <property type="entry name" value="PROKAR_LIPOPROTEIN"/>
    <property type="match status" value="1"/>
</dbReference>
<dbReference type="EMBL" id="BJLH01000016">
    <property type="protein sequence ID" value="GEA62124.1"/>
    <property type="molecule type" value="Genomic_DNA"/>
</dbReference>
<organism evidence="2 3">
    <name type="scientific">Vibrio comitans NBRC 102076</name>
    <dbReference type="NCBI Taxonomy" id="1219078"/>
    <lineage>
        <taxon>Bacteria</taxon>
        <taxon>Pseudomonadati</taxon>
        <taxon>Pseudomonadota</taxon>
        <taxon>Gammaproteobacteria</taxon>
        <taxon>Vibrionales</taxon>
        <taxon>Vibrionaceae</taxon>
        <taxon>Vibrio</taxon>
    </lineage>
</organism>
<evidence type="ECO:0000313" key="3">
    <source>
        <dbReference type="Proteomes" id="UP000318242"/>
    </source>
</evidence>
<name>A0A4Y3ITA5_9VIBR</name>
<protein>
    <recommendedName>
        <fullName evidence="4">Lipoprotein</fullName>
    </recommendedName>
</protein>
<dbReference type="RefSeq" id="WP_141272642.1">
    <property type="nucleotide sequence ID" value="NZ_BJLH01000016.1"/>
</dbReference>
<sequence>MKAYIIPILTTVVLVGCGGGSSDSSTVKDEQILQSVPTLPEMLSPPLREEKVPEPIYGNAIPKMQQVEPSLDYPKPALAVNRVPEPVYGRDTPEILQLTPKLDYPEPSLPAQVTPEPKYGSETPRTIEEISHCSNGNQVYGNNPVSNPVYGNQPSGIENNFIYRINAKGSTMYSSNSCNGLTDLLSDSEVYNFMYGDMGWEYDTQGTTQPRYKSSVKMVFDDKELVSIKAYYPSSIRYGETVKTVEYVIGDDYLTFRTEGCESGSFLSDTGGGPDGGLSCRSPYSLAKIPLASRFEDYVSLIDLPKNGIPSWWLQFRPSVSVVQVVNALVPNTHINNLIESTKYAEFIRKPESSVMFLRDDWSEIEFDVNALLGNPEQGWWKRFGWDGRQGQHW</sequence>
<proteinExistence type="predicted"/>
<dbReference type="AlphaFoldDB" id="A0A4Y3ITA5"/>
<evidence type="ECO:0000256" key="1">
    <source>
        <dbReference type="SAM" id="MobiDB-lite"/>
    </source>
</evidence>
<gene>
    <name evidence="2" type="ORF">VCO01S_33170</name>
</gene>
<feature type="region of interest" description="Disordered" evidence="1">
    <location>
        <begin position="101"/>
        <end position="123"/>
    </location>
</feature>
<keyword evidence="3" id="KW-1185">Reference proteome</keyword>
<evidence type="ECO:0000313" key="2">
    <source>
        <dbReference type="EMBL" id="GEA62124.1"/>
    </source>
</evidence>
<accession>A0A4Y3ITA5</accession>
<comment type="caution">
    <text evidence="2">The sequence shown here is derived from an EMBL/GenBank/DDBJ whole genome shotgun (WGS) entry which is preliminary data.</text>
</comment>
<evidence type="ECO:0008006" key="4">
    <source>
        <dbReference type="Google" id="ProtNLM"/>
    </source>
</evidence>